<protein>
    <recommendedName>
        <fullName evidence="3">Integrase catalytic domain-containing protein</fullName>
    </recommendedName>
</protein>
<proteinExistence type="predicted"/>
<comment type="caution">
    <text evidence="1">The sequence shown here is derived from an EMBL/GenBank/DDBJ whole genome shotgun (WGS) entry which is preliminary data.</text>
</comment>
<dbReference type="Gene3D" id="3.30.420.10">
    <property type="entry name" value="Ribonuclease H-like superfamily/Ribonuclease H"/>
    <property type="match status" value="1"/>
</dbReference>
<organism evidence="1 2">
    <name type="scientific">Mucuna pruriens</name>
    <name type="common">Velvet bean</name>
    <name type="synonym">Dolichos pruriens</name>
    <dbReference type="NCBI Taxonomy" id="157652"/>
    <lineage>
        <taxon>Eukaryota</taxon>
        <taxon>Viridiplantae</taxon>
        <taxon>Streptophyta</taxon>
        <taxon>Embryophyta</taxon>
        <taxon>Tracheophyta</taxon>
        <taxon>Spermatophyta</taxon>
        <taxon>Magnoliopsida</taxon>
        <taxon>eudicotyledons</taxon>
        <taxon>Gunneridae</taxon>
        <taxon>Pentapetalae</taxon>
        <taxon>rosids</taxon>
        <taxon>fabids</taxon>
        <taxon>Fabales</taxon>
        <taxon>Fabaceae</taxon>
        <taxon>Papilionoideae</taxon>
        <taxon>50 kb inversion clade</taxon>
        <taxon>NPAAA clade</taxon>
        <taxon>indigoferoid/millettioid clade</taxon>
        <taxon>Phaseoleae</taxon>
        <taxon>Mucuna</taxon>
    </lineage>
</organism>
<sequence>MAMLLEKYGIVHKVATVYYPQTNGQAEGKVIIAHQESHGPGESSWPDRLLPRQTNYVAQQPKGACSLEKQPNQEA</sequence>
<evidence type="ECO:0008006" key="3">
    <source>
        <dbReference type="Google" id="ProtNLM"/>
    </source>
</evidence>
<gene>
    <name evidence="1" type="ORF">CR513_32367</name>
</gene>
<dbReference type="AlphaFoldDB" id="A0A371G728"/>
<name>A0A371G728_MUCPR</name>
<dbReference type="Proteomes" id="UP000257109">
    <property type="component" value="Unassembled WGS sequence"/>
</dbReference>
<dbReference type="GO" id="GO:0003676">
    <property type="term" value="F:nucleic acid binding"/>
    <property type="evidence" value="ECO:0007669"/>
    <property type="project" value="InterPro"/>
</dbReference>
<evidence type="ECO:0000313" key="2">
    <source>
        <dbReference type="Proteomes" id="UP000257109"/>
    </source>
</evidence>
<dbReference type="InterPro" id="IPR036397">
    <property type="entry name" value="RNaseH_sf"/>
</dbReference>
<feature type="non-terminal residue" evidence="1">
    <location>
        <position position="1"/>
    </location>
</feature>
<dbReference type="OrthoDB" id="1903608at2759"/>
<dbReference type="EMBL" id="QJKJ01006547">
    <property type="protein sequence ID" value="RDX86317.1"/>
    <property type="molecule type" value="Genomic_DNA"/>
</dbReference>
<keyword evidence="2" id="KW-1185">Reference proteome</keyword>
<reference evidence="1" key="1">
    <citation type="submission" date="2018-05" db="EMBL/GenBank/DDBJ databases">
        <title>Draft genome of Mucuna pruriens seed.</title>
        <authorList>
            <person name="Nnadi N.E."/>
            <person name="Vos R."/>
            <person name="Hasami M.H."/>
            <person name="Devisetty U.K."/>
            <person name="Aguiy J.C."/>
        </authorList>
    </citation>
    <scope>NUCLEOTIDE SEQUENCE [LARGE SCALE GENOMIC DNA]</scope>
    <source>
        <strain evidence="1">JCA_2017</strain>
    </source>
</reference>
<accession>A0A371G728</accession>
<evidence type="ECO:0000313" key="1">
    <source>
        <dbReference type="EMBL" id="RDX86317.1"/>
    </source>
</evidence>